<sequence>MWVSALQWSARDSPTRFAGHPEDMLMSMVQLGGEDAQGSVDQDTLDGLELCMAHELAWVLELPVLPAGQMAQGPAPEAASTVSSRALHSSPSSQLSGNSAEISLRSCWVAPTTDRNAHLQLQESSTELSGCQLLHPAAHTVVNRPTHHGERPVDAARMTGSGSSLASSMLFQEVRRHWSATVGAKWPSPCARMKALVVSGRSTIACDIHSRQCTMPGRRRLVIEAPVAAVAKHFPPVQDQLDVLLPTELNAVCKAATGWQGQRLVR</sequence>
<accession>A0AAW1RSF1</accession>
<organism evidence="2 3">
    <name type="scientific">Apatococcus lobatus</name>
    <dbReference type="NCBI Taxonomy" id="904363"/>
    <lineage>
        <taxon>Eukaryota</taxon>
        <taxon>Viridiplantae</taxon>
        <taxon>Chlorophyta</taxon>
        <taxon>core chlorophytes</taxon>
        <taxon>Trebouxiophyceae</taxon>
        <taxon>Chlorellales</taxon>
        <taxon>Chlorellaceae</taxon>
        <taxon>Apatococcus</taxon>
    </lineage>
</organism>
<protein>
    <submittedName>
        <fullName evidence="2">Uncharacterized protein</fullName>
    </submittedName>
</protein>
<keyword evidence="3" id="KW-1185">Reference proteome</keyword>
<dbReference type="AlphaFoldDB" id="A0AAW1RSF1"/>
<comment type="caution">
    <text evidence="2">The sequence shown here is derived from an EMBL/GenBank/DDBJ whole genome shotgun (WGS) entry which is preliminary data.</text>
</comment>
<gene>
    <name evidence="2" type="ORF">WJX74_002804</name>
</gene>
<evidence type="ECO:0000313" key="3">
    <source>
        <dbReference type="Proteomes" id="UP001438707"/>
    </source>
</evidence>
<dbReference type="Proteomes" id="UP001438707">
    <property type="component" value="Unassembled WGS sequence"/>
</dbReference>
<dbReference type="EMBL" id="JALJOS010000007">
    <property type="protein sequence ID" value="KAK9836542.1"/>
    <property type="molecule type" value="Genomic_DNA"/>
</dbReference>
<feature type="compositionally biased region" description="Polar residues" evidence="1">
    <location>
        <begin position="80"/>
        <end position="97"/>
    </location>
</feature>
<feature type="region of interest" description="Disordered" evidence="1">
    <location>
        <begin position="70"/>
        <end position="97"/>
    </location>
</feature>
<proteinExistence type="predicted"/>
<evidence type="ECO:0000256" key="1">
    <source>
        <dbReference type="SAM" id="MobiDB-lite"/>
    </source>
</evidence>
<name>A0AAW1RSF1_9CHLO</name>
<reference evidence="2 3" key="1">
    <citation type="journal article" date="2024" name="Nat. Commun.">
        <title>Phylogenomics reveals the evolutionary origins of lichenization in chlorophyte algae.</title>
        <authorList>
            <person name="Puginier C."/>
            <person name="Libourel C."/>
            <person name="Otte J."/>
            <person name="Skaloud P."/>
            <person name="Haon M."/>
            <person name="Grisel S."/>
            <person name="Petersen M."/>
            <person name="Berrin J.G."/>
            <person name="Delaux P.M."/>
            <person name="Dal Grande F."/>
            <person name="Keller J."/>
        </authorList>
    </citation>
    <scope>NUCLEOTIDE SEQUENCE [LARGE SCALE GENOMIC DNA]</scope>
    <source>
        <strain evidence="2 3">SAG 2145</strain>
    </source>
</reference>
<evidence type="ECO:0000313" key="2">
    <source>
        <dbReference type="EMBL" id="KAK9836542.1"/>
    </source>
</evidence>